<name>A0A4Y2DSK3_ARAVE</name>
<protein>
    <submittedName>
        <fullName evidence="1">Uncharacterized protein</fullName>
    </submittedName>
</protein>
<evidence type="ECO:0000313" key="1">
    <source>
        <dbReference type="EMBL" id="GBM19731.1"/>
    </source>
</evidence>
<dbReference type="Proteomes" id="UP000499080">
    <property type="component" value="Unassembled WGS sequence"/>
</dbReference>
<organism evidence="1 2">
    <name type="scientific">Araneus ventricosus</name>
    <name type="common">Orbweaver spider</name>
    <name type="synonym">Epeira ventricosa</name>
    <dbReference type="NCBI Taxonomy" id="182803"/>
    <lineage>
        <taxon>Eukaryota</taxon>
        <taxon>Metazoa</taxon>
        <taxon>Ecdysozoa</taxon>
        <taxon>Arthropoda</taxon>
        <taxon>Chelicerata</taxon>
        <taxon>Arachnida</taxon>
        <taxon>Araneae</taxon>
        <taxon>Araneomorphae</taxon>
        <taxon>Entelegynae</taxon>
        <taxon>Araneoidea</taxon>
        <taxon>Araneidae</taxon>
        <taxon>Araneus</taxon>
    </lineage>
</organism>
<sequence>MTKTFSHSRFRPQKSSQCITLQVIATVIANNERFSIRRYAERYIYTNDNDNNLTDGPTDFHQIHTSNRNLLILQQSTPWMESERERSSSRSIVVDLFRLD</sequence>
<dbReference type="AlphaFoldDB" id="A0A4Y2DSK3"/>
<gene>
    <name evidence="1" type="ORF">AVEN_884_1</name>
</gene>
<proteinExistence type="predicted"/>
<evidence type="ECO:0000313" key="2">
    <source>
        <dbReference type="Proteomes" id="UP000499080"/>
    </source>
</evidence>
<reference evidence="1 2" key="1">
    <citation type="journal article" date="2019" name="Sci. Rep.">
        <title>Orb-weaving spider Araneus ventricosus genome elucidates the spidroin gene catalogue.</title>
        <authorList>
            <person name="Kono N."/>
            <person name="Nakamura H."/>
            <person name="Ohtoshi R."/>
            <person name="Moran D.A.P."/>
            <person name="Shinohara A."/>
            <person name="Yoshida Y."/>
            <person name="Fujiwara M."/>
            <person name="Mori M."/>
            <person name="Tomita M."/>
            <person name="Arakawa K."/>
        </authorList>
    </citation>
    <scope>NUCLEOTIDE SEQUENCE [LARGE SCALE GENOMIC DNA]</scope>
</reference>
<comment type="caution">
    <text evidence="1">The sequence shown here is derived from an EMBL/GenBank/DDBJ whole genome shotgun (WGS) entry which is preliminary data.</text>
</comment>
<keyword evidence="2" id="KW-1185">Reference proteome</keyword>
<dbReference type="EMBL" id="BGPR01000429">
    <property type="protein sequence ID" value="GBM19731.1"/>
    <property type="molecule type" value="Genomic_DNA"/>
</dbReference>
<accession>A0A4Y2DSK3</accession>